<protein>
    <recommendedName>
        <fullName evidence="3 13">Magnesium transport protein CorA</fullName>
    </recommendedName>
</protein>
<dbReference type="CDD" id="cd12837">
    <property type="entry name" value="EcCorA-like_u1"/>
    <property type="match status" value="1"/>
</dbReference>
<reference evidence="14 15" key="1">
    <citation type="submission" date="2019-06" db="EMBL/GenBank/DDBJ databases">
        <title>New taxonomy in bacterial strain CC-CFT640, isolated from vineyard.</title>
        <authorList>
            <person name="Lin S.-Y."/>
            <person name="Tsai C.-F."/>
            <person name="Young C.-C."/>
        </authorList>
    </citation>
    <scope>NUCLEOTIDE SEQUENCE [LARGE SCALE GENOMIC DNA]</scope>
    <source>
        <strain evidence="14 15">CC-CFT640</strain>
    </source>
</reference>
<dbReference type="Proteomes" id="UP000321638">
    <property type="component" value="Unassembled WGS sequence"/>
</dbReference>
<name>A0A5C8PSJ1_9HYPH</name>
<dbReference type="GO" id="GO:0005886">
    <property type="term" value="C:plasma membrane"/>
    <property type="evidence" value="ECO:0007669"/>
    <property type="project" value="UniProtKB-SubCell"/>
</dbReference>
<evidence type="ECO:0000256" key="2">
    <source>
        <dbReference type="ARBA" id="ARBA00009765"/>
    </source>
</evidence>
<dbReference type="Gene3D" id="3.30.460.20">
    <property type="entry name" value="CorA soluble domain-like"/>
    <property type="match status" value="1"/>
</dbReference>
<evidence type="ECO:0000313" key="14">
    <source>
        <dbReference type="EMBL" id="TXL78867.1"/>
    </source>
</evidence>
<comment type="function">
    <text evidence="13">Mediates influx of magnesium ions.</text>
</comment>
<dbReference type="AlphaFoldDB" id="A0A5C8PSJ1"/>
<dbReference type="InterPro" id="IPR045861">
    <property type="entry name" value="CorA_cytoplasmic_dom"/>
</dbReference>
<evidence type="ECO:0000256" key="9">
    <source>
        <dbReference type="ARBA" id="ARBA00022989"/>
    </source>
</evidence>
<dbReference type="FunFam" id="1.20.58.340:FF:000001">
    <property type="entry name" value="Magnesium transport protein CorA"/>
    <property type="match status" value="1"/>
</dbReference>
<dbReference type="PANTHER" id="PTHR47685">
    <property type="entry name" value="MAGNESIUM TRANSPORT PROTEIN CORA"/>
    <property type="match status" value="1"/>
</dbReference>
<evidence type="ECO:0000256" key="5">
    <source>
        <dbReference type="ARBA" id="ARBA00022475"/>
    </source>
</evidence>
<keyword evidence="10 13" id="KW-0406">Ion transport</keyword>
<evidence type="ECO:0000256" key="13">
    <source>
        <dbReference type="RuleBase" id="RU362010"/>
    </source>
</evidence>
<sequence>MIRILSTGERKMVGIAADADGAVLPADAVWVDLLSPTRAEVQLVEKTLGIELPTHEEMLEIEPSSRLYQDSGATFATASLLWHAETETPEMSPVTFVLGERTLVTIRYGEPKSFAMFQVQAVKQAAVCQSSATVLLGLLDAVVDRLADILERCGVEVDRISKDVFGRANPGGRIQTPTHEYAGTLQRIGRQQDIINKARESLVGMGRVIGFLTISRQPPLDKAGREHLKTLARDTRSLTDHAAYIVTNVNFLLDATLGMINIEQNQIIKIFSVAAVAFLPPTLVASIYGMNFEIMPELKWPLGYPLAIVLMILSAVVPFLYFRRRKWL</sequence>
<dbReference type="GO" id="GO:0015095">
    <property type="term" value="F:magnesium ion transmembrane transporter activity"/>
    <property type="evidence" value="ECO:0007669"/>
    <property type="project" value="UniProtKB-UniRule"/>
</dbReference>
<proteinExistence type="inferred from homology"/>
<keyword evidence="6" id="KW-0997">Cell inner membrane</keyword>
<comment type="caution">
    <text evidence="14">The sequence shown here is derived from an EMBL/GenBank/DDBJ whole genome shotgun (WGS) entry which is preliminary data.</text>
</comment>
<evidence type="ECO:0000313" key="15">
    <source>
        <dbReference type="Proteomes" id="UP000321638"/>
    </source>
</evidence>
<dbReference type="InterPro" id="IPR002523">
    <property type="entry name" value="MgTranspt_CorA/ZnTranspt_ZntB"/>
</dbReference>
<evidence type="ECO:0000256" key="7">
    <source>
        <dbReference type="ARBA" id="ARBA00022692"/>
    </source>
</evidence>
<comment type="catalytic activity">
    <reaction evidence="12">
        <text>Mg(2+)(in) = Mg(2+)(out)</text>
        <dbReference type="Rhea" id="RHEA:29827"/>
        <dbReference type="ChEBI" id="CHEBI:18420"/>
    </reaction>
</comment>
<evidence type="ECO:0000256" key="1">
    <source>
        <dbReference type="ARBA" id="ARBA00004429"/>
    </source>
</evidence>
<dbReference type="GO" id="GO:0015087">
    <property type="term" value="F:cobalt ion transmembrane transporter activity"/>
    <property type="evidence" value="ECO:0007669"/>
    <property type="project" value="UniProtKB-UniRule"/>
</dbReference>
<evidence type="ECO:0000256" key="4">
    <source>
        <dbReference type="ARBA" id="ARBA00022448"/>
    </source>
</evidence>
<keyword evidence="8 13" id="KW-0460">Magnesium</keyword>
<keyword evidence="5 13" id="KW-1003">Cell membrane</keyword>
<dbReference type="Gene3D" id="1.20.58.340">
    <property type="entry name" value="Magnesium transport protein CorA, transmembrane region"/>
    <property type="match status" value="2"/>
</dbReference>
<evidence type="ECO:0000256" key="6">
    <source>
        <dbReference type="ARBA" id="ARBA00022519"/>
    </source>
</evidence>
<dbReference type="SUPFAM" id="SSF143865">
    <property type="entry name" value="CorA soluble domain-like"/>
    <property type="match status" value="1"/>
</dbReference>
<gene>
    <name evidence="13 14" type="primary">corA</name>
    <name evidence="14" type="ORF">FHP25_07705</name>
</gene>
<dbReference type="InterPro" id="IPR004488">
    <property type="entry name" value="Mg/Co-transport_prot_CorA"/>
</dbReference>
<dbReference type="Pfam" id="PF01544">
    <property type="entry name" value="CorA"/>
    <property type="match status" value="1"/>
</dbReference>
<dbReference type="EMBL" id="VDUZ01000006">
    <property type="protein sequence ID" value="TXL78867.1"/>
    <property type="molecule type" value="Genomic_DNA"/>
</dbReference>
<keyword evidence="11 13" id="KW-0472">Membrane</keyword>
<feature type="transmembrane region" description="Helical" evidence="13">
    <location>
        <begin position="267"/>
        <end position="290"/>
    </location>
</feature>
<evidence type="ECO:0000256" key="3">
    <source>
        <dbReference type="ARBA" id="ARBA00019439"/>
    </source>
</evidence>
<dbReference type="NCBIfam" id="TIGR00383">
    <property type="entry name" value="corA"/>
    <property type="match status" value="1"/>
</dbReference>
<organism evidence="14 15">
    <name type="scientific">Vineibacter terrae</name>
    <dbReference type="NCBI Taxonomy" id="2586908"/>
    <lineage>
        <taxon>Bacteria</taxon>
        <taxon>Pseudomonadati</taxon>
        <taxon>Pseudomonadota</taxon>
        <taxon>Alphaproteobacteria</taxon>
        <taxon>Hyphomicrobiales</taxon>
        <taxon>Vineibacter</taxon>
    </lineage>
</organism>
<keyword evidence="7 13" id="KW-0812">Transmembrane</keyword>
<feature type="transmembrane region" description="Helical" evidence="13">
    <location>
        <begin position="302"/>
        <end position="322"/>
    </location>
</feature>
<dbReference type="OrthoDB" id="9803416at2"/>
<evidence type="ECO:0000256" key="11">
    <source>
        <dbReference type="ARBA" id="ARBA00023136"/>
    </source>
</evidence>
<comment type="similarity">
    <text evidence="2 13">Belongs to the CorA metal ion transporter (MIT) (TC 1.A.35) family.</text>
</comment>
<dbReference type="RefSeq" id="WP_147846340.1">
    <property type="nucleotide sequence ID" value="NZ_VDUZ01000006.1"/>
</dbReference>
<dbReference type="InterPro" id="IPR045863">
    <property type="entry name" value="CorA_TM1_TM2"/>
</dbReference>
<evidence type="ECO:0000256" key="10">
    <source>
        <dbReference type="ARBA" id="ARBA00023065"/>
    </source>
</evidence>
<dbReference type="GO" id="GO:0015099">
    <property type="term" value="F:nickel cation transmembrane transporter activity"/>
    <property type="evidence" value="ECO:0007669"/>
    <property type="project" value="TreeGrafter"/>
</dbReference>
<keyword evidence="9 13" id="KW-1133">Transmembrane helix</keyword>
<evidence type="ECO:0000256" key="8">
    <source>
        <dbReference type="ARBA" id="ARBA00022842"/>
    </source>
</evidence>
<comment type="subcellular location">
    <subcellularLocation>
        <location evidence="1">Cell inner membrane</location>
        <topology evidence="1">Multi-pass membrane protein</topology>
    </subcellularLocation>
    <subcellularLocation>
        <location evidence="13">Membrane</location>
        <topology evidence="13">Multi-pass membrane protein</topology>
    </subcellularLocation>
</comment>
<evidence type="ECO:0000256" key="12">
    <source>
        <dbReference type="ARBA" id="ARBA00034269"/>
    </source>
</evidence>
<dbReference type="InterPro" id="IPR050829">
    <property type="entry name" value="CorA_MIT"/>
</dbReference>
<keyword evidence="15" id="KW-1185">Reference proteome</keyword>
<dbReference type="PANTHER" id="PTHR47685:SF1">
    <property type="entry name" value="MAGNESIUM TRANSPORT PROTEIN CORA"/>
    <property type="match status" value="1"/>
</dbReference>
<accession>A0A5C8PSJ1</accession>
<keyword evidence="4 13" id="KW-0813">Transport</keyword>
<dbReference type="SUPFAM" id="SSF144083">
    <property type="entry name" value="Magnesium transport protein CorA, transmembrane region"/>
    <property type="match status" value="1"/>
</dbReference>